<gene>
    <name evidence="3" type="primary">Crpo94</name>
</gene>
<dbReference type="AlphaFoldDB" id="A0A023J7J2"/>
<dbReference type="InterPro" id="IPR037055">
    <property type="entry name" value="MHC_I-like_Ag-recog_sf"/>
</dbReference>
<reference evidence="3" key="1">
    <citation type="submission" date="2013-02" db="EMBL/GenBank/DDBJ databases">
        <title>MHC class I diversity in saltwater crocodiles (Crocodylus porosus) affected with Lymphoid proliferation/Vasculitis/Encephalitis.</title>
        <authorList>
            <person name="Jaratlerdsiri W."/>
            <person name="Isberg S.R."/>
            <person name="Higgins D.P."/>
            <person name="Melville L."/>
            <person name="Thomson P.C."/>
            <person name="Gongora J."/>
        </authorList>
    </citation>
    <scope>NUCLEOTIDE SEQUENCE</scope>
</reference>
<organism evidence="3">
    <name type="scientific">Crocodylus porosus</name>
    <name type="common">Saltwater crocodile</name>
    <name type="synonym">Estuarine crocodile</name>
    <dbReference type="NCBI Taxonomy" id="8502"/>
    <lineage>
        <taxon>Eukaryota</taxon>
        <taxon>Metazoa</taxon>
        <taxon>Chordata</taxon>
        <taxon>Craniata</taxon>
        <taxon>Vertebrata</taxon>
        <taxon>Euteleostomi</taxon>
        <taxon>Archelosauria</taxon>
        <taxon>Archosauria</taxon>
        <taxon>Crocodylia</taxon>
        <taxon>Longirostres</taxon>
        <taxon>Crocodylidae</taxon>
        <taxon>Crocodylus</taxon>
    </lineage>
</organism>
<evidence type="ECO:0000256" key="1">
    <source>
        <dbReference type="ARBA" id="ARBA00023180"/>
    </source>
</evidence>
<dbReference type="InterPro" id="IPR011162">
    <property type="entry name" value="MHC_I/II-like_Ag-recog"/>
</dbReference>
<name>A0A023J7J2_CROPO</name>
<feature type="non-terminal residue" evidence="3">
    <location>
        <position position="82"/>
    </location>
</feature>
<proteinExistence type="predicted"/>
<protein>
    <submittedName>
        <fullName evidence="3">MHC class I antigen</fullName>
    </submittedName>
</protein>
<feature type="domain" description="MHC class I-like antigen recognition-like" evidence="2">
    <location>
        <begin position="1"/>
        <end position="42"/>
    </location>
</feature>
<feature type="non-terminal residue" evidence="3">
    <location>
        <position position="1"/>
    </location>
</feature>
<evidence type="ECO:0000313" key="3">
    <source>
        <dbReference type="EMBL" id="AHG99165.1"/>
    </source>
</evidence>
<dbReference type="SUPFAM" id="SSF54452">
    <property type="entry name" value="MHC antigen-recognition domain"/>
    <property type="match status" value="1"/>
</dbReference>
<accession>A0A023J7J2</accession>
<dbReference type="InterPro" id="IPR011161">
    <property type="entry name" value="MHC_I-like_Ag-recog"/>
</dbReference>
<dbReference type="EMBL" id="KC693777">
    <property type="protein sequence ID" value="AHG99165.1"/>
    <property type="molecule type" value="Genomic_DNA"/>
</dbReference>
<sequence>YFYTGVSDPGLDVPHFTAVGYVDDQQILCYNSEMRSPEPRGARVRAPSAHTCGTGNQVLAVLAVGISIQPGPLLYRYNQSQT</sequence>
<dbReference type="Gene3D" id="3.30.500.10">
    <property type="entry name" value="MHC class I-like antigen recognition-like"/>
    <property type="match status" value="1"/>
</dbReference>
<keyword evidence="1" id="KW-0325">Glycoprotein</keyword>
<evidence type="ECO:0000259" key="2">
    <source>
        <dbReference type="Pfam" id="PF00129"/>
    </source>
</evidence>
<dbReference type="Pfam" id="PF00129">
    <property type="entry name" value="MHC_I"/>
    <property type="match status" value="1"/>
</dbReference>